<protein>
    <submittedName>
        <fullName evidence="2">Uncharacterized protein</fullName>
    </submittedName>
</protein>
<dbReference type="AlphaFoldDB" id="A0A317WFK4"/>
<gene>
    <name evidence="2" type="ORF">BO94DRAFT_111107</name>
</gene>
<evidence type="ECO:0000256" key="1">
    <source>
        <dbReference type="SAM" id="MobiDB-lite"/>
    </source>
</evidence>
<dbReference type="RefSeq" id="XP_025466650.1">
    <property type="nucleotide sequence ID" value="XM_025605509.1"/>
</dbReference>
<keyword evidence="3" id="KW-1185">Reference proteome</keyword>
<reference evidence="2 3" key="1">
    <citation type="submission" date="2016-12" db="EMBL/GenBank/DDBJ databases">
        <title>The genomes of Aspergillus section Nigri reveals drivers in fungal speciation.</title>
        <authorList>
            <consortium name="DOE Joint Genome Institute"/>
            <person name="Vesth T.C."/>
            <person name="Nybo J."/>
            <person name="Theobald S."/>
            <person name="Brandl J."/>
            <person name="Frisvad J.C."/>
            <person name="Nielsen K.F."/>
            <person name="Lyhne E.K."/>
            <person name="Kogle M.E."/>
            <person name="Kuo A."/>
            <person name="Riley R."/>
            <person name="Clum A."/>
            <person name="Nolan M."/>
            <person name="Lipzen A."/>
            <person name="Salamov A."/>
            <person name="Henrissat B."/>
            <person name="Wiebenga A."/>
            <person name="De Vries R.P."/>
            <person name="Grigoriev I.V."/>
            <person name="Mortensen U.H."/>
            <person name="Andersen M.R."/>
            <person name="Baker S.E."/>
        </authorList>
    </citation>
    <scope>NUCLEOTIDE SEQUENCE [LARGE SCALE GENOMIC DNA]</scope>
    <source>
        <strain evidence="2 3">CBS 115572</strain>
    </source>
</reference>
<sequence>MHMHVQGHARNQILPGGSQPDLSEPVRHVSLRSRGDMISPLQGQRGSVALPMHSTGPGTMVRIKGPASPCASSAGLWRLATLGWWIHHIVTSLGCAGEGLQRTISESGSDNGAISLEPRGDRPDVKLSCMTPGRQGKRYRAMAASGTLVCTLQS</sequence>
<dbReference type="OrthoDB" id="10621761at2759"/>
<dbReference type="EMBL" id="MSFK01000017">
    <property type="protein sequence ID" value="PWY84725.1"/>
    <property type="molecule type" value="Genomic_DNA"/>
</dbReference>
<name>A0A317WFK4_9EURO</name>
<dbReference type="Proteomes" id="UP000246702">
    <property type="component" value="Unassembled WGS sequence"/>
</dbReference>
<dbReference type="GeneID" id="37107652"/>
<organism evidence="2 3">
    <name type="scientific">Aspergillus sclerotioniger CBS 115572</name>
    <dbReference type="NCBI Taxonomy" id="1450535"/>
    <lineage>
        <taxon>Eukaryota</taxon>
        <taxon>Fungi</taxon>
        <taxon>Dikarya</taxon>
        <taxon>Ascomycota</taxon>
        <taxon>Pezizomycotina</taxon>
        <taxon>Eurotiomycetes</taxon>
        <taxon>Eurotiomycetidae</taxon>
        <taxon>Eurotiales</taxon>
        <taxon>Aspergillaceae</taxon>
        <taxon>Aspergillus</taxon>
        <taxon>Aspergillus subgen. Circumdati</taxon>
    </lineage>
</organism>
<proteinExistence type="predicted"/>
<evidence type="ECO:0000313" key="2">
    <source>
        <dbReference type="EMBL" id="PWY84725.1"/>
    </source>
</evidence>
<comment type="caution">
    <text evidence="2">The sequence shown here is derived from an EMBL/GenBank/DDBJ whole genome shotgun (WGS) entry which is preliminary data.</text>
</comment>
<evidence type="ECO:0000313" key="3">
    <source>
        <dbReference type="Proteomes" id="UP000246702"/>
    </source>
</evidence>
<accession>A0A317WFK4</accession>
<feature type="region of interest" description="Disordered" evidence="1">
    <location>
        <begin position="1"/>
        <end position="24"/>
    </location>
</feature>